<evidence type="ECO:0000256" key="1">
    <source>
        <dbReference type="SAM" id="MobiDB-lite"/>
    </source>
</evidence>
<feature type="region of interest" description="Disordered" evidence="1">
    <location>
        <begin position="905"/>
        <end position="1131"/>
    </location>
</feature>
<dbReference type="EMBL" id="JH816450">
    <property type="protein sequence ID" value="EKC39657.1"/>
    <property type="molecule type" value="Genomic_DNA"/>
</dbReference>
<feature type="compositionally biased region" description="Polar residues" evidence="1">
    <location>
        <begin position="975"/>
        <end position="988"/>
    </location>
</feature>
<dbReference type="PROSITE" id="PS00678">
    <property type="entry name" value="WD_REPEATS_1"/>
    <property type="match status" value="1"/>
</dbReference>
<dbReference type="PANTHER" id="PTHR45532:SF1">
    <property type="entry name" value="WD REPEAT-CONTAINING PROTEIN 97"/>
    <property type="match status" value="1"/>
</dbReference>
<gene>
    <name evidence="2" type="ORF">CGI_10025114</name>
</gene>
<dbReference type="PANTHER" id="PTHR45532">
    <property type="entry name" value="WD REPEAT-CONTAINING PROTEIN 97"/>
    <property type="match status" value="1"/>
</dbReference>
<dbReference type="SUPFAM" id="SSF50998">
    <property type="entry name" value="Quinoprotein alcohol dehydrogenase-like"/>
    <property type="match status" value="2"/>
</dbReference>
<dbReference type="InParanoid" id="K1QRV3"/>
<dbReference type="HOGENOM" id="CLU_250921_0_0_1"/>
<sequence>MEISRLLSDPVEEEEPISKQLTILIERRKTEEKRKALGHWDLLRRSVKKTVEAVKDSDLKNKVVSHGIHHLRKLNHDHSIKSVAFMKDRKEYMTTDGGNVSIFYEDGRKKATFTPEETMDTIIYCSHSNQFVGYTKGDDELFLMNTEFEIISQARNPCKINLAKYNHNTMEFITFGPGYFVCWAFRYGARHLIPRKMNKIIFTADNAFSHLVLEETASRQQRCYLSHGKDVVVYNVFMGNQLTMKKDLHERIITGLTFFNPLKYLITGAKDGSIKVWDNDWYLKMVFVGHTRAISVLSVYPDGPAIVSASHDSTVRVWNLDSCDEVDRAKLDAPAVGMATELNYFVFFTYSGKTVDLWRIQHLFSIHTSIGQRVVAIKQTSHPNHQIRSLVVSRDSSVRLITPPNGEVLSTLLLDPAKGIVDAAYAINEEKLFVVLNNGDILKCSTKTNPMSIEKTWKIQNPREACNYLLVYEYVPDFKSDAWAAFKRGLATNTIGSGGSQTSRAKTILLGGRKDGHICVFDWEDGRVIFSIDAHGVKGVLSMKANSKQDQLISAGKDNIIKVWRLYPFAEEALAPLMSFYCAHTPVHMTMLKTNLCVAFQDHATATYNIVIYNLKDRNRYDHQPDDDHTDTITGLTSCQRMKLYASSSLDGTIRIWDETNNLIRLLKLKTMPYSVGFCSERGDLLVGISHHLYKIPYTAYLPKAYIFKMVSMRFADPKPETPFPVDENQIKKLSKREYTRLKKSHSSFKYNHFEDILTKEEEEEVHREQKIKEEAFSKLRAREEELVQIKESQIKARRTEEMERKKKKKKEVKINSEAFINYFKMYYDKDRPQLPPENPYALEDFLSRGEVDEEENPFKPEREPTGFFPPINKASRPATAAEEPLMPAYQSATTSGFVPNSVLVKILWPPPPPQPEKSQESWRPPSLSDGQLEEIEKEKEPSEGEKEITVDDLVPEDDQDRTLIIDDWEDEKSAPQSPIPSSGTRTPVYTPPRKEVTFSRQPTVHVLETPPKTPSPPASTRQSSLMSRFNDLMTKNEEEKDDDESTVTMTPRSPIEKEPPVTPKSSLSDKPPSEPKPPSLPPPKREVKPLKPLVKYTKPSAPVDPLPPKPRPVAPQREPTPPRPETPLPGFVTQFKGAEWFEKFFPDASEANIPKPWTADNFMMTLNRLLRIAEYMHKIAVTDAMAMLYTQEDIGDGTVHSVAKNLIAVLNLHKEPPTCMVEEQKNFIISALRAMSKFGIKDKEFVSELMVQFLDGDKEVRMTVIDLLSSIGLQDPQKFFSKELDSWDIWNVEEEDRKGDLRKMCQQWLDRWMTSYKLHLTDTIERMTKGQNIQGRMRGGGKSRGTPPPSNRSILKKPSIGGGDTILEDQETVTTIPDERTSRSRSITVTFDKPPDPALIDSATYVDAINYFCDMMMEKALESLKRGGGRKPPGSKENVVQAKNTVLVLPKLPHKPALVRLGETHTSTCRPQRETNLHVDYRYPATTGRGNQPIPGDITHFTPSINLPMKTLYMNPFPSAIDALLPNYQEPILITLKSSQKYFIHNQSYLPSDHAVAPAH</sequence>
<feature type="region of interest" description="Disordered" evidence="1">
    <location>
        <begin position="851"/>
        <end position="888"/>
    </location>
</feature>
<feature type="region of interest" description="Disordered" evidence="1">
    <location>
        <begin position="1334"/>
        <end position="1366"/>
    </location>
</feature>
<evidence type="ECO:0008006" key="3">
    <source>
        <dbReference type="Google" id="ProtNLM"/>
    </source>
</evidence>
<feature type="compositionally biased region" description="Basic and acidic residues" evidence="1">
    <location>
        <begin position="851"/>
        <end position="865"/>
    </location>
</feature>
<dbReference type="InterPro" id="IPR001680">
    <property type="entry name" value="WD40_rpt"/>
</dbReference>
<evidence type="ECO:0000313" key="2">
    <source>
        <dbReference type="EMBL" id="EKC39657.1"/>
    </source>
</evidence>
<dbReference type="Pfam" id="PF00400">
    <property type="entry name" value="WD40"/>
    <property type="match status" value="4"/>
</dbReference>
<organism evidence="2">
    <name type="scientific">Magallana gigas</name>
    <name type="common">Pacific oyster</name>
    <name type="synonym">Crassostrea gigas</name>
    <dbReference type="NCBI Taxonomy" id="29159"/>
    <lineage>
        <taxon>Eukaryota</taxon>
        <taxon>Metazoa</taxon>
        <taxon>Spiralia</taxon>
        <taxon>Lophotrochozoa</taxon>
        <taxon>Mollusca</taxon>
        <taxon>Bivalvia</taxon>
        <taxon>Autobranchia</taxon>
        <taxon>Pteriomorphia</taxon>
        <taxon>Ostreida</taxon>
        <taxon>Ostreoidea</taxon>
        <taxon>Ostreidae</taxon>
        <taxon>Magallana</taxon>
    </lineage>
</organism>
<dbReference type="SMART" id="SM00320">
    <property type="entry name" value="WD40"/>
    <property type="match status" value="5"/>
</dbReference>
<accession>K1QRV3</accession>
<dbReference type="InterPro" id="IPR019775">
    <property type="entry name" value="WD40_repeat_CS"/>
</dbReference>
<name>K1QRV3_MAGGI</name>
<feature type="compositionally biased region" description="Pro residues" evidence="1">
    <location>
        <begin position="1103"/>
        <end position="1128"/>
    </location>
</feature>
<dbReference type="InterPro" id="IPR020472">
    <property type="entry name" value="WD40_PAC1"/>
</dbReference>
<reference evidence="2" key="1">
    <citation type="journal article" date="2012" name="Nature">
        <title>The oyster genome reveals stress adaptation and complexity of shell formation.</title>
        <authorList>
            <person name="Zhang G."/>
            <person name="Fang X."/>
            <person name="Guo X."/>
            <person name="Li L."/>
            <person name="Luo R."/>
            <person name="Xu F."/>
            <person name="Yang P."/>
            <person name="Zhang L."/>
            <person name="Wang X."/>
            <person name="Qi H."/>
            <person name="Xiong Z."/>
            <person name="Que H."/>
            <person name="Xie Y."/>
            <person name="Holland P.W."/>
            <person name="Paps J."/>
            <person name="Zhu Y."/>
            <person name="Wu F."/>
            <person name="Chen Y."/>
            <person name="Wang J."/>
            <person name="Peng C."/>
            <person name="Meng J."/>
            <person name="Yang L."/>
            <person name="Liu J."/>
            <person name="Wen B."/>
            <person name="Zhang N."/>
            <person name="Huang Z."/>
            <person name="Zhu Q."/>
            <person name="Feng Y."/>
            <person name="Mount A."/>
            <person name="Hedgecock D."/>
            <person name="Xu Z."/>
            <person name="Liu Y."/>
            <person name="Domazet-Loso T."/>
            <person name="Du Y."/>
            <person name="Sun X."/>
            <person name="Zhang S."/>
            <person name="Liu B."/>
            <person name="Cheng P."/>
            <person name="Jiang X."/>
            <person name="Li J."/>
            <person name="Fan D."/>
            <person name="Wang W."/>
            <person name="Fu W."/>
            <person name="Wang T."/>
            <person name="Wang B."/>
            <person name="Zhang J."/>
            <person name="Peng Z."/>
            <person name="Li Y."/>
            <person name="Li N."/>
            <person name="Wang J."/>
            <person name="Chen M."/>
            <person name="He Y."/>
            <person name="Tan F."/>
            <person name="Song X."/>
            <person name="Zheng Q."/>
            <person name="Huang R."/>
            <person name="Yang H."/>
            <person name="Du X."/>
            <person name="Chen L."/>
            <person name="Yang M."/>
            <person name="Gaffney P.M."/>
            <person name="Wang S."/>
            <person name="Luo L."/>
            <person name="She Z."/>
            <person name="Ming Y."/>
            <person name="Huang W."/>
            <person name="Zhang S."/>
            <person name="Huang B."/>
            <person name="Zhang Y."/>
            <person name="Qu T."/>
            <person name="Ni P."/>
            <person name="Miao G."/>
            <person name="Wang J."/>
            <person name="Wang Q."/>
            <person name="Steinberg C.E."/>
            <person name="Wang H."/>
            <person name="Li N."/>
            <person name="Qian L."/>
            <person name="Zhang G."/>
            <person name="Li Y."/>
            <person name="Yang H."/>
            <person name="Liu X."/>
            <person name="Wang J."/>
            <person name="Yin Y."/>
            <person name="Wang J."/>
        </authorList>
    </citation>
    <scope>NUCLEOTIDE SEQUENCE [LARGE SCALE GENOMIC DNA]</scope>
    <source>
        <strain evidence="2">05x7-T-G4-1.051#20</strain>
    </source>
</reference>
<protein>
    <recommendedName>
        <fullName evidence="3">WD repeat-containing protein 97</fullName>
    </recommendedName>
</protein>
<proteinExistence type="predicted"/>
<dbReference type="InterPro" id="IPR015943">
    <property type="entry name" value="WD40/YVTN_repeat-like_dom_sf"/>
</dbReference>
<dbReference type="PROSITE" id="PS50082">
    <property type="entry name" value="WD_REPEATS_2"/>
    <property type="match status" value="3"/>
</dbReference>
<feature type="compositionally biased region" description="Basic and acidic residues" evidence="1">
    <location>
        <begin position="935"/>
        <end position="950"/>
    </location>
</feature>
<dbReference type="PRINTS" id="PR00320">
    <property type="entry name" value="GPROTEINBRPT"/>
</dbReference>
<dbReference type="PROSITE" id="PS50294">
    <property type="entry name" value="WD_REPEATS_REGION"/>
    <property type="match status" value="3"/>
</dbReference>
<dbReference type="Gene3D" id="2.130.10.10">
    <property type="entry name" value="YVTN repeat-like/Quinoprotein amine dehydrogenase"/>
    <property type="match status" value="2"/>
</dbReference>
<dbReference type="InterPro" id="IPR011047">
    <property type="entry name" value="Quinoprotein_ADH-like_sf"/>
</dbReference>